<keyword evidence="3" id="KW-1185">Reference proteome</keyword>
<dbReference type="Pfam" id="PF04480">
    <property type="entry name" value="DUF559"/>
    <property type="match status" value="1"/>
</dbReference>
<dbReference type="SUPFAM" id="SSF52980">
    <property type="entry name" value="Restriction endonuclease-like"/>
    <property type="match status" value="1"/>
</dbReference>
<dbReference type="Gene3D" id="3.40.960.10">
    <property type="entry name" value="VSR Endonuclease"/>
    <property type="match status" value="1"/>
</dbReference>
<proteinExistence type="predicted"/>
<evidence type="ECO:0000313" key="3">
    <source>
        <dbReference type="Proteomes" id="UP000070409"/>
    </source>
</evidence>
<reference evidence="2 3" key="1">
    <citation type="submission" date="2016-02" db="EMBL/GenBank/DDBJ databases">
        <authorList>
            <person name="Teng J.L."/>
            <person name="Tang Y."/>
            <person name="Huang Y."/>
            <person name="Guo F."/>
            <person name="Wei W."/>
            <person name="Chen J.H."/>
            <person name="Wong S.Y."/>
            <person name="Lau S.K."/>
            <person name="Woo P.C."/>
        </authorList>
    </citation>
    <scope>NUCLEOTIDE SEQUENCE [LARGE SCALE GENOMIC DNA]</scope>
    <source>
        <strain evidence="2 3">JCM 13375</strain>
    </source>
</reference>
<dbReference type="InterPro" id="IPR011335">
    <property type="entry name" value="Restrct_endonuc-II-like"/>
</dbReference>
<evidence type="ECO:0000313" key="2">
    <source>
        <dbReference type="EMBL" id="KXO93923.1"/>
    </source>
</evidence>
<dbReference type="InterPro" id="IPR007569">
    <property type="entry name" value="DUF559"/>
</dbReference>
<comment type="caution">
    <text evidence="2">The sequence shown here is derived from an EMBL/GenBank/DDBJ whole genome shotgun (WGS) entry which is preliminary data.</text>
</comment>
<evidence type="ECO:0000259" key="1">
    <source>
        <dbReference type="Pfam" id="PF04480"/>
    </source>
</evidence>
<sequence length="249" mass="27707">MYLVAAHHFTDAARIRGAVALTGGVADAQTALWWHGMVEDPPLPTTISAPTKRHRSPRYLAPLEIHRRDLLADDIEVVRGLSVTRRPLTLLDCVGVRSDATTLMDRSLQTAEVTVSSLTGALDRNAGRRGMAEARRVVEVVESDTESEAECEFADLMRAEGISGWETQLPIGRYRADFTWPEENLVVEVDGWAFHKDAVRFQRDHDKRNDFARRGLTVLAFTWHDVVNDPVGTVEAVVAVLRERRGAAS</sequence>
<feature type="domain" description="DUF559" evidence="1">
    <location>
        <begin position="148"/>
        <end position="241"/>
    </location>
</feature>
<dbReference type="Proteomes" id="UP000070409">
    <property type="component" value="Unassembled WGS sequence"/>
</dbReference>
<organism evidence="2 3">
    <name type="scientific">Tsukamurella pseudospumae</name>
    <dbReference type="NCBI Taxonomy" id="239498"/>
    <lineage>
        <taxon>Bacteria</taxon>
        <taxon>Bacillati</taxon>
        <taxon>Actinomycetota</taxon>
        <taxon>Actinomycetes</taxon>
        <taxon>Mycobacteriales</taxon>
        <taxon>Tsukamurellaceae</taxon>
        <taxon>Tsukamurella</taxon>
    </lineage>
</organism>
<gene>
    <name evidence="2" type="ORF">AXK61_05140</name>
</gene>
<protein>
    <recommendedName>
        <fullName evidence="1">DUF559 domain-containing protein</fullName>
    </recommendedName>
</protein>
<accession>A0A137Z6Y1</accession>
<name>A0A137Z6Y1_9ACTN</name>
<dbReference type="EMBL" id="LSRE01000034">
    <property type="protein sequence ID" value="KXO93923.1"/>
    <property type="molecule type" value="Genomic_DNA"/>
</dbReference>